<comment type="caution">
    <text evidence="1">The sequence shown here is derived from an EMBL/GenBank/DDBJ whole genome shotgun (WGS) entry which is preliminary data.</text>
</comment>
<keyword evidence="1" id="KW-0645">Protease</keyword>
<gene>
    <name evidence="1" type="primary">splF</name>
    <name evidence="1" type="ORF">Pan54_23650</name>
</gene>
<dbReference type="PANTHER" id="PTHR43019:SF23">
    <property type="entry name" value="PROTEASE DO-LIKE 5, CHLOROPLASTIC"/>
    <property type="match status" value="1"/>
</dbReference>
<dbReference type="InterPro" id="IPR018114">
    <property type="entry name" value="TRYPSIN_HIS"/>
</dbReference>
<sequence length="519" mass="58159">MKIETIIILILFLGILSGCDKIGSQEAPPTVENTVSPPAYNPYIDPQTGLPIQAPKPPAKDYELTVTTDIYGTTIRVKDAVKEEVIDSKELTRGDLEAKFTIPTNTDYIVEVEGYGNLQQIDSQKMEDDQTVELKLDLLFGSDFRELLKSATCLVQMPDGGFGSGFLYGDRQTIVTAAHCVAAKNVGDLTYTFFPDEDREVTFKDARLMFYDQKQDVAVLRLPEPVPADHYWLWSAGTATNGADVMVMGNPGRNGEYDPMYARTCKVADVRPDEFRLDVEIYPGYSGGPVVLEGTSEVIGIVSYKIIRSTDYQQLGYSFARSGDIAADAYEQWNSLATSDLQERSIERVEERYSREFGRHLANSTAAAYYGDSAVYTLICMSLTNDYRMYMIKKIASLPPLTLSQRNLVMRNAHKEYIKDVAPEIAEKVRERVSPKLRGTNVDKDHELVMADESVNEVVKKSLVKAREGYLELKEAAETIVKQDGGKDRSADEFEKYVVDLWSDVRFHSEEVLDSTASR</sequence>
<dbReference type="PROSITE" id="PS00134">
    <property type="entry name" value="TRYPSIN_HIS"/>
    <property type="match status" value="1"/>
</dbReference>
<name>A0A5C5XG44_9PLAN</name>
<dbReference type="PROSITE" id="PS51257">
    <property type="entry name" value="PROKAR_LIPOPROTEIN"/>
    <property type="match status" value="1"/>
</dbReference>
<keyword evidence="2" id="KW-1185">Reference proteome</keyword>
<dbReference type="Pfam" id="PF13365">
    <property type="entry name" value="Trypsin_2"/>
    <property type="match status" value="1"/>
</dbReference>
<dbReference type="AlphaFoldDB" id="A0A5C5XG44"/>
<protein>
    <submittedName>
        <fullName evidence="1">Serine protease SplF</fullName>
        <ecNumber evidence="1">3.4.21.-</ecNumber>
    </submittedName>
</protein>
<reference evidence="1 2" key="1">
    <citation type="submission" date="2019-02" db="EMBL/GenBank/DDBJ databases">
        <title>Deep-cultivation of Planctomycetes and their phenomic and genomic characterization uncovers novel biology.</title>
        <authorList>
            <person name="Wiegand S."/>
            <person name="Jogler M."/>
            <person name="Boedeker C."/>
            <person name="Pinto D."/>
            <person name="Vollmers J."/>
            <person name="Rivas-Marin E."/>
            <person name="Kohn T."/>
            <person name="Peeters S.H."/>
            <person name="Heuer A."/>
            <person name="Rast P."/>
            <person name="Oberbeckmann S."/>
            <person name="Bunk B."/>
            <person name="Jeske O."/>
            <person name="Meyerdierks A."/>
            <person name="Storesund J.E."/>
            <person name="Kallscheuer N."/>
            <person name="Luecker S."/>
            <person name="Lage O.M."/>
            <person name="Pohl T."/>
            <person name="Merkel B.J."/>
            <person name="Hornburger P."/>
            <person name="Mueller R.-W."/>
            <person name="Bruemmer F."/>
            <person name="Labrenz M."/>
            <person name="Spormann A.M."/>
            <person name="Op Den Camp H."/>
            <person name="Overmann J."/>
            <person name="Amann R."/>
            <person name="Jetten M.S.M."/>
            <person name="Mascher T."/>
            <person name="Medema M.H."/>
            <person name="Devos D.P."/>
            <person name="Kaster A.-K."/>
            <person name="Ovreas L."/>
            <person name="Rohde M."/>
            <person name="Galperin M.Y."/>
            <person name="Jogler C."/>
        </authorList>
    </citation>
    <scope>NUCLEOTIDE SEQUENCE [LARGE SCALE GENOMIC DNA]</scope>
    <source>
        <strain evidence="1 2">Pan54</strain>
    </source>
</reference>
<dbReference type="PANTHER" id="PTHR43019">
    <property type="entry name" value="SERINE ENDOPROTEASE DEGS"/>
    <property type="match status" value="1"/>
</dbReference>
<dbReference type="SUPFAM" id="SSF50494">
    <property type="entry name" value="Trypsin-like serine proteases"/>
    <property type="match status" value="1"/>
</dbReference>
<dbReference type="EMBL" id="SJPG01000001">
    <property type="protein sequence ID" value="TWT61629.1"/>
    <property type="molecule type" value="Genomic_DNA"/>
</dbReference>
<evidence type="ECO:0000313" key="1">
    <source>
        <dbReference type="EMBL" id="TWT61629.1"/>
    </source>
</evidence>
<dbReference type="OrthoDB" id="356526at2"/>
<dbReference type="InterPro" id="IPR009003">
    <property type="entry name" value="Peptidase_S1_PA"/>
</dbReference>
<keyword evidence="1" id="KW-0378">Hydrolase</keyword>
<proteinExistence type="predicted"/>
<dbReference type="InterPro" id="IPR043504">
    <property type="entry name" value="Peptidase_S1_PA_chymotrypsin"/>
</dbReference>
<organism evidence="1 2">
    <name type="scientific">Rubinisphaera italica</name>
    <dbReference type="NCBI Taxonomy" id="2527969"/>
    <lineage>
        <taxon>Bacteria</taxon>
        <taxon>Pseudomonadati</taxon>
        <taxon>Planctomycetota</taxon>
        <taxon>Planctomycetia</taxon>
        <taxon>Planctomycetales</taxon>
        <taxon>Planctomycetaceae</taxon>
        <taxon>Rubinisphaera</taxon>
    </lineage>
</organism>
<accession>A0A5C5XG44</accession>
<dbReference type="Gene3D" id="2.40.10.10">
    <property type="entry name" value="Trypsin-like serine proteases"/>
    <property type="match status" value="2"/>
</dbReference>
<dbReference type="GO" id="GO:0006508">
    <property type="term" value="P:proteolysis"/>
    <property type="evidence" value="ECO:0007669"/>
    <property type="project" value="UniProtKB-KW"/>
</dbReference>
<dbReference type="EC" id="3.4.21.-" evidence="1"/>
<dbReference type="GO" id="GO:0004252">
    <property type="term" value="F:serine-type endopeptidase activity"/>
    <property type="evidence" value="ECO:0007669"/>
    <property type="project" value="InterPro"/>
</dbReference>
<evidence type="ECO:0000313" key="2">
    <source>
        <dbReference type="Proteomes" id="UP000316095"/>
    </source>
</evidence>
<dbReference type="Proteomes" id="UP000316095">
    <property type="component" value="Unassembled WGS sequence"/>
</dbReference>